<feature type="domain" description="Card1 CARF" evidence="1">
    <location>
        <begin position="6"/>
        <end position="127"/>
    </location>
</feature>
<dbReference type="Proteomes" id="UP000732377">
    <property type="component" value="Unassembled WGS sequence"/>
</dbReference>
<dbReference type="InterPro" id="IPR011335">
    <property type="entry name" value="Restrct_endonuc-II-like"/>
</dbReference>
<dbReference type="AlphaFoldDB" id="A0A953I7W4"/>
<name>A0A953I7W4_SYMTR</name>
<dbReference type="SUPFAM" id="SSF52980">
    <property type="entry name" value="Restriction endonuclease-like"/>
    <property type="match status" value="1"/>
</dbReference>
<organism evidence="2 3">
    <name type="scientific">Symbiobacterium thermophilum</name>
    <dbReference type="NCBI Taxonomy" id="2734"/>
    <lineage>
        <taxon>Bacteria</taxon>
        <taxon>Bacillati</taxon>
        <taxon>Bacillota</taxon>
        <taxon>Clostridia</taxon>
        <taxon>Eubacteriales</taxon>
        <taxon>Symbiobacteriaceae</taxon>
        <taxon>Symbiobacterium</taxon>
    </lineage>
</organism>
<proteinExistence type="predicted"/>
<gene>
    <name evidence="2" type="ORF">CWE10_21320</name>
</gene>
<dbReference type="EMBL" id="PIUK01000643">
    <property type="protein sequence ID" value="MBY6278626.1"/>
    <property type="molecule type" value="Genomic_DNA"/>
</dbReference>
<dbReference type="InterPro" id="IPR056339">
    <property type="entry name" value="CARF_Card1"/>
</dbReference>
<evidence type="ECO:0000313" key="2">
    <source>
        <dbReference type="EMBL" id="MBY6278626.1"/>
    </source>
</evidence>
<sequence length="229" mass="25363">MGYDTHVCLVSAQPLPNLIPILHRDLRPRRVVLLVSDDMQQRARTLGEILPQWGLAVESRPVSHTDGDAVRKAVEAVLAERKGERVVLNVTGGTKIMALAAYEAFRAAGQPVFYVDTDSDEIRFLWEGPVLPMANVVDTTTYLRAYGYKMTEVRESVPDAWAVAARTMGAQVGRWREALLALNACCEGVAKHKLATPRPVEYSAGMGEVLSLLERHGLVRVEVARGRRY</sequence>
<feature type="non-terminal residue" evidence="2">
    <location>
        <position position="229"/>
    </location>
</feature>
<dbReference type="RefSeq" id="WP_273382357.1">
    <property type="nucleotide sequence ID" value="NZ_PIUK01000643.1"/>
</dbReference>
<reference evidence="2" key="1">
    <citation type="submission" date="2017-11" db="EMBL/GenBank/DDBJ databases">
        <title>Three new genomes from thermophilic consortium.</title>
        <authorList>
            <person name="Quaggio R."/>
            <person name="Amgarten D."/>
            <person name="Setubal J.C."/>
        </authorList>
    </citation>
    <scope>NUCLEOTIDE SEQUENCE</scope>
    <source>
        <strain evidence="2">ZCTH01-B2</strain>
    </source>
</reference>
<dbReference type="Gene3D" id="3.40.50.10770">
    <property type="entry name" value="Hypothetical protein VC1899 like domain (Restriction endonuclease-like)"/>
    <property type="match status" value="1"/>
</dbReference>
<protein>
    <recommendedName>
        <fullName evidence="1">Card1 CARF domain-containing protein</fullName>
    </recommendedName>
</protein>
<comment type="caution">
    <text evidence="2">The sequence shown here is derived from an EMBL/GenBank/DDBJ whole genome shotgun (WGS) entry which is preliminary data.</text>
</comment>
<evidence type="ECO:0000259" key="1">
    <source>
        <dbReference type="Pfam" id="PF23400"/>
    </source>
</evidence>
<accession>A0A953I7W4</accession>
<evidence type="ECO:0000313" key="3">
    <source>
        <dbReference type="Proteomes" id="UP000732377"/>
    </source>
</evidence>
<dbReference type="Pfam" id="PF23400">
    <property type="entry name" value="CARF_Card1"/>
    <property type="match status" value="1"/>
</dbReference>